<dbReference type="PATRIC" id="fig|1321819.3.peg.121"/>
<dbReference type="EMBL" id="AWSV01000009">
    <property type="protein sequence ID" value="ERI89111.1"/>
    <property type="molecule type" value="Genomic_DNA"/>
</dbReference>
<dbReference type="PROSITE" id="PS51898">
    <property type="entry name" value="TYR_RECOMBINASE"/>
    <property type="match status" value="1"/>
</dbReference>
<dbReference type="PANTHER" id="PTHR30349:SF64">
    <property type="entry name" value="PROPHAGE INTEGRASE INTD-RELATED"/>
    <property type="match status" value="1"/>
</dbReference>
<dbReference type="PANTHER" id="PTHR30349">
    <property type="entry name" value="PHAGE INTEGRASE-RELATED"/>
    <property type="match status" value="1"/>
</dbReference>
<dbReference type="GO" id="GO:0006310">
    <property type="term" value="P:DNA recombination"/>
    <property type="evidence" value="ECO:0007669"/>
    <property type="project" value="UniProtKB-KW"/>
</dbReference>
<dbReference type="Pfam" id="PF17293">
    <property type="entry name" value="Arm-DNA-bind_5"/>
    <property type="match status" value="1"/>
</dbReference>
<evidence type="ECO:0000313" key="6">
    <source>
        <dbReference type="Proteomes" id="UP000016496"/>
    </source>
</evidence>
<organism evidence="5 6">
    <name type="scientific">Bacteroides pyogenes F0041</name>
    <dbReference type="NCBI Taxonomy" id="1321819"/>
    <lineage>
        <taxon>Bacteria</taxon>
        <taxon>Pseudomonadati</taxon>
        <taxon>Bacteroidota</taxon>
        <taxon>Bacteroidia</taxon>
        <taxon>Bacteroidales</taxon>
        <taxon>Bacteroidaceae</taxon>
        <taxon>Bacteroides</taxon>
    </lineage>
</organism>
<dbReference type="SUPFAM" id="SSF56349">
    <property type="entry name" value="DNA breaking-rejoining enzymes"/>
    <property type="match status" value="1"/>
</dbReference>
<gene>
    <name evidence="5" type="ORF">HMPREF1981_00127</name>
</gene>
<comment type="similarity">
    <text evidence="1">Belongs to the 'phage' integrase family.</text>
</comment>
<protein>
    <submittedName>
        <fullName evidence="5">Site-specific recombinase, phage integrase family</fullName>
    </submittedName>
</protein>
<dbReference type="InterPro" id="IPR010998">
    <property type="entry name" value="Integrase_recombinase_N"/>
</dbReference>
<proteinExistence type="inferred from homology"/>
<dbReference type="Pfam" id="PF00589">
    <property type="entry name" value="Phage_integrase"/>
    <property type="match status" value="1"/>
</dbReference>
<dbReference type="GO" id="GO:0003677">
    <property type="term" value="F:DNA binding"/>
    <property type="evidence" value="ECO:0007669"/>
    <property type="project" value="UniProtKB-KW"/>
</dbReference>
<dbReference type="CDD" id="cd01185">
    <property type="entry name" value="INTN1_C_like"/>
    <property type="match status" value="1"/>
</dbReference>
<dbReference type="InterPro" id="IPR035386">
    <property type="entry name" value="Arm-DNA-bind_5"/>
</dbReference>
<dbReference type="Gene3D" id="1.10.443.10">
    <property type="entry name" value="Intergrase catalytic core"/>
    <property type="match status" value="1"/>
</dbReference>
<keyword evidence="2" id="KW-0238">DNA-binding</keyword>
<accession>U2E978</accession>
<feature type="domain" description="Tyr recombinase" evidence="4">
    <location>
        <begin position="238"/>
        <end position="430"/>
    </location>
</feature>
<comment type="caution">
    <text evidence="5">The sequence shown here is derived from an EMBL/GenBank/DDBJ whole genome shotgun (WGS) entry which is preliminary data.</text>
</comment>
<evidence type="ECO:0000256" key="1">
    <source>
        <dbReference type="ARBA" id="ARBA00008857"/>
    </source>
</evidence>
<dbReference type="InterPro" id="IPR025269">
    <property type="entry name" value="SAM-like_dom"/>
</dbReference>
<dbReference type="Pfam" id="PF13102">
    <property type="entry name" value="Phage_int_SAM_5"/>
    <property type="match status" value="1"/>
</dbReference>
<dbReference type="InterPro" id="IPR002104">
    <property type="entry name" value="Integrase_catalytic"/>
</dbReference>
<evidence type="ECO:0000256" key="2">
    <source>
        <dbReference type="ARBA" id="ARBA00023125"/>
    </source>
</evidence>
<evidence type="ECO:0000256" key="3">
    <source>
        <dbReference type="ARBA" id="ARBA00023172"/>
    </source>
</evidence>
<dbReference type="HOGENOM" id="CLU_033139_7_1_10"/>
<evidence type="ECO:0000259" key="4">
    <source>
        <dbReference type="PROSITE" id="PS51898"/>
    </source>
</evidence>
<dbReference type="InterPro" id="IPR050090">
    <property type="entry name" value="Tyrosine_recombinase_XerCD"/>
</dbReference>
<dbReference type="InterPro" id="IPR011010">
    <property type="entry name" value="DNA_brk_join_enz"/>
</dbReference>
<dbReference type="Gene3D" id="1.10.150.130">
    <property type="match status" value="1"/>
</dbReference>
<keyword evidence="3" id="KW-0233">DNA recombination</keyword>
<dbReference type="AlphaFoldDB" id="U2E978"/>
<dbReference type="InterPro" id="IPR013762">
    <property type="entry name" value="Integrase-like_cat_sf"/>
</dbReference>
<reference evidence="5 6" key="1">
    <citation type="submission" date="2013-08" db="EMBL/GenBank/DDBJ databases">
        <authorList>
            <person name="Weinstock G."/>
            <person name="Sodergren E."/>
            <person name="Wylie T."/>
            <person name="Fulton L."/>
            <person name="Fulton R."/>
            <person name="Fronick C."/>
            <person name="O'Laughlin M."/>
            <person name="Godfrey J."/>
            <person name="Miner T."/>
            <person name="Herter B."/>
            <person name="Appelbaum E."/>
            <person name="Cordes M."/>
            <person name="Lek S."/>
            <person name="Wollam A."/>
            <person name="Pepin K.H."/>
            <person name="Palsikar V.B."/>
            <person name="Mitreva M."/>
            <person name="Wilson R.K."/>
        </authorList>
    </citation>
    <scope>NUCLEOTIDE SEQUENCE [LARGE SCALE GENOMIC DNA]</scope>
    <source>
        <strain evidence="5 6">F0041</strain>
    </source>
</reference>
<name>U2E978_9BACE</name>
<dbReference type="GO" id="GO:0015074">
    <property type="term" value="P:DNA integration"/>
    <property type="evidence" value="ECO:0007669"/>
    <property type="project" value="InterPro"/>
</dbReference>
<sequence>MISIAEHMNIKRNIIFALEGRKKNGVAITENVPIRMRVNYSGHRIEFTMAYRIDAAKWDATKQRVKNGCTNKLKVPASEINAELTRSYTLIQDIFKEFELQELMPTTEQLKHVYTSRIKLEGPKDEELIPQKTFWEIYDEFTEENGKLNDWTKATFEKFAAQRNHLHDFKPKISFDDLTEDGLNDYIYFLGHKLEMRNSTISKQIGFLKWFLRWSLKKGYHQNAAFETFKPKLKNPDKAIIFLTRKEQEQLRDYQIPESKQYLERVRDVFSFCCFTGLRYSDAYNLRRSDIKDDHIDITTIKTTDHLKIELNKHSRSILDKYKDVPFKDDKALPVISNQRMNDYLKELCELAGIDSPVHITYYRGQQRIDETRPKYELIGTHAGRRTFICNAILLGIPANVIMKWTGHSDYKAMKPYIDVADETKVSAMSKFDLM</sequence>
<evidence type="ECO:0000313" key="5">
    <source>
        <dbReference type="EMBL" id="ERI89111.1"/>
    </source>
</evidence>
<dbReference type="Proteomes" id="UP000016496">
    <property type="component" value="Unassembled WGS sequence"/>
</dbReference>